<dbReference type="PROSITE" id="PS00141">
    <property type="entry name" value="ASP_PROTEASE"/>
    <property type="match status" value="1"/>
</dbReference>
<keyword evidence="1" id="KW-0472">Membrane</keyword>
<sequence length="158" mass="16625">MTKGNIIAGIIWLALAGLIYHLADGFINPNKAAVLGSSSSVVLQRGPDGHYRAEAIINGQKVNVLVDTGATDVAVSQNIAKQLNLSSHTAITTNTANGNSIAYVTRLDSVKIGGVEAKDVSAVIAPGLQGNVLLGMSYLGRMDVRLFHNTMTIKQLEQ</sequence>
<name>A0A8D5G971_9PROT</name>
<dbReference type="InterPro" id="IPR034122">
    <property type="entry name" value="Retropepsin-like_bacterial"/>
</dbReference>
<dbReference type="InterPro" id="IPR021109">
    <property type="entry name" value="Peptidase_aspartic_dom_sf"/>
</dbReference>
<dbReference type="GO" id="GO:0006508">
    <property type="term" value="P:proteolysis"/>
    <property type="evidence" value="ECO:0007669"/>
    <property type="project" value="InterPro"/>
</dbReference>
<organism evidence="2 3">
    <name type="scientific">Methyloradius palustris</name>
    <dbReference type="NCBI Taxonomy" id="2778876"/>
    <lineage>
        <taxon>Bacteria</taxon>
        <taxon>Pseudomonadati</taxon>
        <taxon>Pseudomonadota</taxon>
        <taxon>Betaproteobacteria</taxon>
        <taxon>Nitrosomonadales</taxon>
        <taxon>Methylophilaceae</taxon>
        <taxon>Methyloradius</taxon>
    </lineage>
</organism>
<dbReference type="InterPro" id="IPR011969">
    <property type="entry name" value="Clan_AA_Asp_peptidase_C"/>
</dbReference>
<evidence type="ECO:0008006" key="4">
    <source>
        <dbReference type="Google" id="ProtNLM"/>
    </source>
</evidence>
<dbReference type="EMBL" id="AP024110">
    <property type="protein sequence ID" value="BCM25416.1"/>
    <property type="molecule type" value="Genomic_DNA"/>
</dbReference>
<dbReference type="RefSeq" id="WP_221763505.1">
    <property type="nucleotide sequence ID" value="NZ_AP024110.1"/>
</dbReference>
<protein>
    <recommendedName>
        <fullName evidence="4">TIGR02281 family clan AA aspartic protease</fullName>
    </recommendedName>
</protein>
<evidence type="ECO:0000313" key="3">
    <source>
        <dbReference type="Proteomes" id="UP000826722"/>
    </source>
</evidence>
<proteinExistence type="predicted"/>
<dbReference type="InterPro" id="IPR001969">
    <property type="entry name" value="Aspartic_peptidase_AS"/>
</dbReference>
<evidence type="ECO:0000313" key="2">
    <source>
        <dbReference type="EMBL" id="BCM25416.1"/>
    </source>
</evidence>
<keyword evidence="3" id="KW-1185">Reference proteome</keyword>
<reference evidence="2" key="1">
    <citation type="journal article" date="2021" name="Arch. Microbiol.">
        <title>Methyloradius palustris gen. nov., sp. nov., a methanol-oxidizing bacterium isolated from snow.</title>
        <authorList>
            <person name="Miyadera T."/>
            <person name="Kojima H."/>
            <person name="Fukui M."/>
        </authorList>
    </citation>
    <scope>NUCLEOTIDE SEQUENCE</scope>
    <source>
        <strain evidence="2">Zm11</strain>
    </source>
</reference>
<feature type="transmembrane region" description="Helical" evidence="1">
    <location>
        <begin position="6"/>
        <end position="23"/>
    </location>
</feature>
<accession>A0A8D5G971</accession>
<keyword evidence="1" id="KW-1133">Transmembrane helix</keyword>
<dbReference type="Gene3D" id="2.40.70.10">
    <property type="entry name" value="Acid Proteases"/>
    <property type="match status" value="1"/>
</dbReference>
<keyword evidence="1" id="KW-0812">Transmembrane</keyword>
<dbReference type="Pfam" id="PF13975">
    <property type="entry name" value="gag-asp_proteas"/>
    <property type="match status" value="1"/>
</dbReference>
<dbReference type="SUPFAM" id="SSF50630">
    <property type="entry name" value="Acid proteases"/>
    <property type="match status" value="1"/>
</dbReference>
<dbReference type="KEGG" id="mpau:ZMTM_16750"/>
<gene>
    <name evidence="2" type="ORF">ZMTM_16750</name>
</gene>
<dbReference type="AlphaFoldDB" id="A0A8D5G971"/>
<evidence type="ECO:0000256" key="1">
    <source>
        <dbReference type="SAM" id="Phobius"/>
    </source>
</evidence>
<dbReference type="Proteomes" id="UP000826722">
    <property type="component" value="Chromosome"/>
</dbReference>
<dbReference type="CDD" id="cd05483">
    <property type="entry name" value="retropepsin_like_bacteria"/>
    <property type="match status" value="1"/>
</dbReference>
<dbReference type="NCBIfam" id="TIGR02281">
    <property type="entry name" value="clan_AA_DTGA"/>
    <property type="match status" value="1"/>
</dbReference>
<dbReference type="GO" id="GO:0004190">
    <property type="term" value="F:aspartic-type endopeptidase activity"/>
    <property type="evidence" value="ECO:0007669"/>
    <property type="project" value="InterPro"/>
</dbReference>